<protein>
    <submittedName>
        <fullName evidence="2">Uncharacterized protein</fullName>
    </submittedName>
</protein>
<reference evidence="2 3" key="1">
    <citation type="journal article" date="2019" name="Sci. Rep.">
        <title>A multi-omics analysis of the grapevine pathogen Lasiodiplodia theobromae reveals that temperature affects the expression of virulence- and pathogenicity-related genes.</title>
        <authorList>
            <person name="Felix C."/>
            <person name="Meneses R."/>
            <person name="Goncalves M.F.M."/>
            <person name="Tilleman L."/>
            <person name="Duarte A.S."/>
            <person name="Jorrin-Novo J.V."/>
            <person name="Van de Peer Y."/>
            <person name="Deforce D."/>
            <person name="Van Nieuwerburgh F."/>
            <person name="Esteves A.C."/>
            <person name="Alves A."/>
        </authorList>
    </citation>
    <scope>NUCLEOTIDE SEQUENCE [LARGE SCALE GENOMIC DNA]</scope>
    <source>
        <strain evidence="2 3">LA-SOL3</strain>
    </source>
</reference>
<dbReference type="AlphaFoldDB" id="A0A5N5CX23"/>
<name>A0A5N5CX23_9PEZI</name>
<organism evidence="2 3">
    <name type="scientific">Lasiodiplodia theobromae</name>
    <dbReference type="NCBI Taxonomy" id="45133"/>
    <lineage>
        <taxon>Eukaryota</taxon>
        <taxon>Fungi</taxon>
        <taxon>Dikarya</taxon>
        <taxon>Ascomycota</taxon>
        <taxon>Pezizomycotina</taxon>
        <taxon>Dothideomycetes</taxon>
        <taxon>Dothideomycetes incertae sedis</taxon>
        <taxon>Botryosphaeriales</taxon>
        <taxon>Botryosphaeriaceae</taxon>
        <taxon>Lasiodiplodia</taxon>
    </lineage>
</organism>
<keyword evidence="3" id="KW-1185">Reference proteome</keyword>
<feature type="compositionally biased region" description="Basic and acidic residues" evidence="1">
    <location>
        <begin position="90"/>
        <end position="133"/>
    </location>
</feature>
<sequence length="140" mass="16610">MIAEGLFGIWLGAFKEGCHEELFKLCPFPIDSLGRRGTCSHSPLTEPLHTPIDAEKAKAHSKEYFSEYYKKMKSTMTAEETEEFKRKRREATQNRQKEREHAANYNAKDEVKERKKKWWAENPDKREQYNEKSRAKRAKR</sequence>
<proteinExistence type="predicted"/>
<gene>
    <name evidence="2" type="ORF">DBV05_g11421</name>
</gene>
<evidence type="ECO:0000313" key="3">
    <source>
        <dbReference type="Proteomes" id="UP000325902"/>
    </source>
</evidence>
<feature type="region of interest" description="Disordered" evidence="1">
    <location>
        <begin position="79"/>
        <end position="140"/>
    </location>
</feature>
<comment type="caution">
    <text evidence="2">The sequence shown here is derived from an EMBL/GenBank/DDBJ whole genome shotgun (WGS) entry which is preliminary data.</text>
</comment>
<evidence type="ECO:0000313" key="2">
    <source>
        <dbReference type="EMBL" id="KAB2569908.1"/>
    </source>
</evidence>
<accession>A0A5N5CX23</accession>
<evidence type="ECO:0000256" key="1">
    <source>
        <dbReference type="SAM" id="MobiDB-lite"/>
    </source>
</evidence>
<dbReference type="Proteomes" id="UP000325902">
    <property type="component" value="Unassembled WGS sequence"/>
</dbReference>
<dbReference type="EMBL" id="VCHE01000161">
    <property type="protein sequence ID" value="KAB2569908.1"/>
    <property type="molecule type" value="Genomic_DNA"/>
</dbReference>